<keyword evidence="1 3" id="KW-0963">Cytoplasm</keyword>
<evidence type="ECO:0000259" key="4">
    <source>
        <dbReference type="SMART" id="SM00327"/>
    </source>
</evidence>
<keyword evidence="2 3" id="KW-0143">Chaperone</keyword>
<evidence type="ECO:0000256" key="1">
    <source>
        <dbReference type="ARBA" id="ARBA00022490"/>
    </source>
</evidence>
<evidence type="ECO:0000313" key="6">
    <source>
        <dbReference type="Proteomes" id="UP000183920"/>
    </source>
</evidence>
<dbReference type="InterPro" id="IPR002035">
    <property type="entry name" value="VWF_A"/>
</dbReference>
<dbReference type="InterPro" id="IPR008912">
    <property type="entry name" value="Uncharacterised_CoxE"/>
</dbReference>
<dbReference type="Gene3D" id="3.40.50.410">
    <property type="entry name" value="von Willebrand factor, type A domain"/>
    <property type="match status" value="1"/>
</dbReference>
<gene>
    <name evidence="3" type="primary">viaA</name>
    <name evidence="5" type="ORF">BN1804_03621</name>
</gene>
<protein>
    <recommendedName>
        <fullName evidence="3">Regulatory protein ViaA</fullName>
    </recommendedName>
    <alternativeName>
        <fullName evidence="3">VWA interacting with AAA+ ATPase</fullName>
    </alternativeName>
</protein>
<dbReference type="NCBIfam" id="NF008230">
    <property type="entry name" value="PRK10997.1"/>
    <property type="match status" value="1"/>
</dbReference>
<dbReference type="SUPFAM" id="SSF53300">
    <property type="entry name" value="vWA-like"/>
    <property type="match status" value="1"/>
</dbReference>
<dbReference type="SMART" id="SM00327">
    <property type="entry name" value="VWA"/>
    <property type="match status" value="1"/>
</dbReference>
<accession>A0A0G4QIE3</accession>
<comment type="function">
    <text evidence="3">Component of the RavA-ViaA chaperone complex, which may act on the membrane to optimize the function of some of the respiratory chains. ViaA stimulates the ATPase activity of RavA.</text>
</comment>
<reference evidence="6" key="1">
    <citation type="submission" date="2015-06" db="EMBL/GenBank/DDBJ databases">
        <authorList>
            <person name="Urmite Genomes"/>
        </authorList>
    </citation>
    <scope>NUCLEOTIDE SEQUENCE [LARGE SCALE GENOMIC DNA]</scope>
    <source>
        <strain evidence="6">CSUR P1867</strain>
    </source>
</reference>
<sequence>MLTLSTLDMLLAINEGQLIEEVIIAILASPQLAVFFEKHPRLKKALLKDIHQWKKSLQQRVKETLVPTMIADEFALYQQTQSLGNAIFNQQVEHILIELNKLDSSFIEEASQLIKTNKPFSPAQQALFMQHWRVSLIFQVTALHKALFDQEQEQLLAELQERLALSGSLSNTFSENERAAGRLWDMSKGVLTKTPFDEKIIQRYSDFLDQQPELHKLASLLGRSKTAKSLPEESVIFEPVTIVEKAPDTTPEQVNGIGLSDDILRLLPAELALLGINEIEHEFYRKLVEKQLNTYRLQGDNWQERTVLRPVTHHHDEERPRGPFIVCIDTSGSMGGFNEQCAKAFGLALMKIALADNRSCHVMLFSTETVHYQLSSSNGLQELIKFLNQSFRGGTDLSACLDNVVEKLNSPTWKDADAVVISDFVAQRLPENLINKIKKSQQQQHNRFHAVTLSNYGKPSIMKIFDHIWRFDTGLKSRLLRRWRQ</sequence>
<organism evidence="5 6">
    <name type="scientific">Proteus penneri</name>
    <dbReference type="NCBI Taxonomy" id="102862"/>
    <lineage>
        <taxon>Bacteria</taxon>
        <taxon>Pseudomonadati</taxon>
        <taxon>Pseudomonadota</taxon>
        <taxon>Gammaproteobacteria</taxon>
        <taxon>Enterobacterales</taxon>
        <taxon>Morganellaceae</taxon>
        <taxon>Proteus</taxon>
    </lineage>
</organism>
<dbReference type="GO" id="GO:0005829">
    <property type="term" value="C:cytosol"/>
    <property type="evidence" value="ECO:0007669"/>
    <property type="project" value="TreeGrafter"/>
</dbReference>
<evidence type="ECO:0000256" key="2">
    <source>
        <dbReference type="ARBA" id="ARBA00023186"/>
    </source>
</evidence>
<feature type="domain" description="VWFA" evidence="4">
    <location>
        <begin position="321"/>
        <end position="485"/>
    </location>
</feature>
<dbReference type="EMBL" id="CVRY01000010">
    <property type="protein sequence ID" value="CRL65673.1"/>
    <property type="molecule type" value="Genomic_DNA"/>
</dbReference>
<name>A0A0G4QIE3_9GAMM</name>
<dbReference type="RefSeq" id="WP_072065233.1">
    <property type="nucleotide sequence ID" value="NZ_CVRY01000010.1"/>
</dbReference>
<dbReference type="PANTHER" id="PTHR36846">
    <property type="entry name" value="PROTEIN VIAA"/>
    <property type="match status" value="1"/>
</dbReference>
<dbReference type="InterPro" id="IPR023481">
    <property type="entry name" value="Uncharacterised_ViaA"/>
</dbReference>
<comment type="similarity">
    <text evidence="3">Belongs to the ViaA family.</text>
</comment>
<comment type="subcellular location">
    <subcellularLocation>
        <location evidence="3">Cytoplasm</location>
    </subcellularLocation>
</comment>
<dbReference type="AlphaFoldDB" id="A0A0G4QIE3"/>
<dbReference type="HAMAP" id="MF_01626">
    <property type="entry name" value="ViaA"/>
    <property type="match status" value="1"/>
</dbReference>
<comment type="subunit">
    <text evidence="3">Homodimer. Interacts with RavA.</text>
</comment>
<evidence type="ECO:0000256" key="3">
    <source>
        <dbReference type="HAMAP-Rule" id="MF_01626"/>
    </source>
</evidence>
<evidence type="ECO:0000313" key="5">
    <source>
        <dbReference type="EMBL" id="CRL65673.1"/>
    </source>
</evidence>
<dbReference type="Proteomes" id="UP000183920">
    <property type="component" value="Unassembled WGS sequence"/>
</dbReference>
<proteinExistence type="inferred from homology"/>
<dbReference type="Pfam" id="PF05762">
    <property type="entry name" value="VWA_CoxE"/>
    <property type="match status" value="1"/>
</dbReference>
<dbReference type="PANTHER" id="PTHR36846:SF1">
    <property type="entry name" value="PROTEIN VIAA"/>
    <property type="match status" value="1"/>
</dbReference>
<dbReference type="CDD" id="cd01462">
    <property type="entry name" value="VWA_YIEM_type"/>
    <property type="match status" value="1"/>
</dbReference>
<dbReference type="InterPro" id="IPR036465">
    <property type="entry name" value="vWFA_dom_sf"/>
</dbReference>